<dbReference type="Gene3D" id="3.40.50.410">
    <property type="entry name" value="von Willebrand factor, type A domain"/>
    <property type="match status" value="1"/>
</dbReference>
<feature type="domain" description="Sushi" evidence="5">
    <location>
        <begin position="189"/>
        <end position="253"/>
    </location>
</feature>
<dbReference type="PROSITE" id="PS50923">
    <property type="entry name" value="SUSHI"/>
    <property type="match status" value="3"/>
</dbReference>
<keyword evidence="1" id="KW-1015">Disulfide bond</keyword>
<dbReference type="InterPro" id="IPR000436">
    <property type="entry name" value="Sushi_SCR_CCP_dom"/>
</dbReference>
<feature type="domain" description="VWFA" evidence="4">
    <location>
        <begin position="324"/>
        <end position="506"/>
    </location>
</feature>
<dbReference type="PANTHER" id="PTHR24020:SF87">
    <property type="entry name" value="COLLAGEN ALPHA-1(VI) CHAIN-LIKE"/>
    <property type="match status" value="1"/>
</dbReference>
<evidence type="ECO:0000256" key="2">
    <source>
        <dbReference type="PROSITE-ProRule" id="PRU00302"/>
    </source>
</evidence>
<evidence type="ECO:0000256" key="1">
    <source>
        <dbReference type="ARBA" id="ARBA00023157"/>
    </source>
</evidence>
<feature type="domain" description="Sushi" evidence="5">
    <location>
        <begin position="254"/>
        <end position="315"/>
    </location>
</feature>
<feature type="signal peptide" evidence="3">
    <location>
        <begin position="1"/>
        <end position="19"/>
    </location>
</feature>
<dbReference type="Gene3D" id="2.10.70.10">
    <property type="entry name" value="Complement Module, domain 1"/>
    <property type="match status" value="3"/>
</dbReference>
<sequence length="513" mass="56686">MNLGPFLVVFSTFVATGKAINCFVCNNVRSNRECRRTGRLQSCTFNEICQNEVRRDQQGVRITKRCKQRHACESNFEQNSKAAATPTQCNARALNSVCRCCCDFNRCNAVALFCSRIRDNTPRCLPIEPPRFGRKTCQFEKSETDVGTICRFSCNEGYTIDGAERSVCISEPETETTKFDNPVPVCRPETCGEPPAAPENGFRVCSPPSFNPIGSRCEYGCNGFRRHVGPLYSTCIFTQNGPVWDEEAPECIVNKCADQGELQHGRYSCSDGTSVTSVCNFECTDEGYNLFPPDLSSNICLNDTSWNFPAPCCARSCPPYAVMDVVIVLDSSSSIGDDNWELLKTFVSGIIRNFMLGVDAAQIGLFRYNAIVDTDTQILLNAFTDTEALIAAYDRIPYNGAGTRTGQALAYARDNYFLAENGNRPGVRNVLLVITDGRSQDDVEDIAKDLRAMGILTFVFGIIPSTGRLDRDQLLAIAGKEDSLVIAEFGFQDLNMELTRKLSAQICGNPCED</sequence>
<dbReference type="InterPro" id="IPR035976">
    <property type="entry name" value="Sushi/SCR/CCP_sf"/>
</dbReference>
<dbReference type="Proteomes" id="UP001642483">
    <property type="component" value="Unassembled WGS sequence"/>
</dbReference>
<protein>
    <submittedName>
        <fullName evidence="6">Uncharacterized protein</fullName>
    </submittedName>
</protein>
<keyword evidence="7" id="KW-1185">Reference proteome</keyword>
<evidence type="ECO:0000313" key="6">
    <source>
        <dbReference type="EMBL" id="CAK8691023.1"/>
    </source>
</evidence>
<evidence type="ECO:0000259" key="5">
    <source>
        <dbReference type="PROSITE" id="PS50923"/>
    </source>
</evidence>
<keyword evidence="3" id="KW-0732">Signal</keyword>
<dbReference type="Pfam" id="PF00092">
    <property type="entry name" value="VWA"/>
    <property type="match status" value="1"/>
</dbReference>
<evidence type="ECO:0000256" key="3">
    <source>
        <dbReference type="SAM" id="SignalP"/>
    </source>
</evidence>
<dbReference type="InterPro" id="IPR002035">
    <property type="entry name" value="VWF_A"/>
</dbReference>
<dbReference type="InterPro" id="IPR050525">
    <property type="entry name" value="ECM_Assembly_Org"/>
</dbReference>
<reference evidence="6 7" key="1">
    <citation type="submission" date="2024-02" db="EMBL/GenBank/DDBJ databases">
        <authorList>
            <person name="Daric V."/>
            <person name="Darras S."/>
        </authorList>
    </citation>
    <scope>NUCLEOTIDE SEQUENCE [LARGE SCALE GENOMIC DNA]</scope>
</reference>
<feature type="domain" description="Sushi" evidence="5">
    <location>
        <begin position="122"/>
        <end position="188"/>
    </location>
</feature>
<feature type="chain" id="PRO_5046339611" evidence="3">
    <location>
        <begin position="20"/>
        <end position="513"/>
    </location>
</feature>
<dbReference type="PROSITE" id="PS50234">
    <property type="entry name" value="VWFA"/>
    <property type="match status" value="1"/>
</dbReference>
<comment type="caution">
    <text evidence="2">Lacks conserved residue(s) required for the propagation of feature annotation.</text>
</comment>
<evidence type="ECO:0000313" key="7">
    <source>
        <dbReference type="Proteomes" id="UP001642483"/>
    </source>
</evidence>
<dbReference type="Pfam" id="PF00084">
    <property type="entry name" value="Sushi"/>
    <property type="match status" value="1"/>
</dbReference>
<comment type="caution">
    <text evidence="6">The sequence shown here is derived from an EMBL/GenBank/DDBJ whole genome shotgun (WGS) entry which is preliminary data.</text>
</comment>
<keyword evidence="2" id="KW-0768">Sushi</keyword>
<dbReference type="PRINTS" id="PR00453">
    <property type="entry name" value="VWFADOMAIN"/>
</dbReference>
<gene>
    <name evidence="6" type="ORF">CVLEPA_LOCUS23556</name>
</gene>
<dbReference type="CDD" id="cd00033">
    <property type="entry name" value="CCP"/>
    <property type="match status" value="2"/>
</dbReference>
<dbReference type="SMART" id="SM00032">
    <property type="entry name" value="CCP"/>
    <property type="match status" value="3"/>
</dbReference>
<dbReference type="SUPFAM" id="SSF53300">
    <property type="entry name" value="vWA-like"/>
    <property type="match status" value="1"/>
</dbReference>
<proteinExistence type="predicted"/>
<dbReference type="EMBL" id="CAWYQH010000119">
    <property type="protein sequence ID" value="CAK8691023.1"/>
    <property type="molecule type" value="Genomic_DNA"/>
</dbReference>
<name>A0ABP0GJ58_CLALP</name>
<dbReference type="InterPro" id="IPR036465">
    <property type="entry name" value="vWFA_dom_sf"/>
</dbReference>
<accession>A0ABP0GJ58</accession>
<organism evidence="6 7">
    <name type="scientific">Clavelina lepadiformis</name>
    <name type="common">Light-bulb sea squirt</name>
    <name type="synonym">Ascidia lepadiformis</name>
    <dbReference type="NCBI Taxonomy" id="159417"/>
    <lineage>
        <taxon>Eukaryota</taxon>
        <taxon>Metazoa</taxon>
        <taxon>Chordata</taxon>
        <taxon>Tunicata</taxon>
        <taxon>Ascidiacea</taxon>
        <taxon>Aplousobranchia</taxon>
        <taxon>Clavelinidae</taxon>
        <taxon>Clavelina</taxon>
    </lineage>
</organism>
<dbReference type="SMART" id="SM00327">
    <property type="entry name" value="VWA"/>
    <property type="match status" value="1"/>
</dbReference>
<dbReference type="CDD" id="cd23539">
    <property type="entry name" value="TFP_LU_ECD_CinHb4_like"/>
    <property type="match status" value="1"/>
</dbReference>
<dbReference type="PANTHER" id="PTHR24020">
    <property type="entry name" value="COLLAGEN ALPHA"/>
    <property type="match status" value="1"/>
</dbReference>
<evidence type="ECO:0000259" key="4">
    <source>
        <dbReference type="PROSITE" id="PS50234"/>
    </source>
</evidence>
<dbReference type="SUPFAM" id="SSF57535">
    <property type="entry name" value="Complement control module/SCR domain"/>
    <property type="match status" value="3"/>
</dbReference>